<dbReference type="SUPFAM" id="SSF103481">
    <property type="entry name" value="Multidrug resistance efflux transporter EmrE"/>
    <property type="match status" value="1"/>
</dbReference>
<protein>
    <recommendedName>
        <fullName evidence="4">EamA domain-containing protein</fullName>
    </recommendedName>
</protein>
<evidence type="ECO:0008006" key="4">
    <source>
        <dbReference type="Google" id="ProtNLM"/>
    </source>
</evidence>
<feature type="transmembrane region" description="Helical" evidence="1">
    <location>
        <begin position="118"/>
        <end position="136"/>
    </location>
</feature>
<organism evidence="2 3">
    <name type="scientific">Plasmodium vivax (strain Brazil I)</name>
    <dbReference type="NCBI Taxonomy" id="1033975"/>
    <lineage>
        <taxon>Eukaryota</taxon>
        <taxon>Sar</taxon>
        <taxon>Alveolata</taxon>
        <taxon>Apicomplexa</taxon>
        <taxon>Aconoidasida</taxon>
        <taxon>Haemosporida</taxon>
        <taxon>Plasmodiidae</taxon>
        <taxon>Plasmodium</taxon>
        <taxon>Plasmodium (Plasmodium)</taxon>
    </lineage>
</organism>
<dbReference type="EMBL" id="KQ234820">
    <property type="protein sequence ID" value="KMZ86525.1"/>
    <property type="molecule type" value="Genomic_DNA"/>
</dbReference>
<evidence type="ECO:0000313" key="2">
    <source>
        <dbReference type="EMBL" id="KMZ86525.1"/>
    </source>
</evidence>
<dbReference type="InterPro" id="IPR039632">
    <property type="entry name" value="TMEM42"/>
</dbReference>
<proteinExistence type="predicted"/>
<evidence type="ECO:0000256" key="1">
    <source>
        <dbReference type="SAM" id="Phobius"/>
    </source>
</evidence>
<dbReference type="PANTHER" id="PTHR31965">
    <property type="entry name" value="TRANSMEMBRANE PROTEIN 42"/>
    <property type="match status" value="1"/>
</dbReference>
<name>A0A0J9STW5_PLAV1</name>
<dbReference type="PANTHER" id="PTHR31965:SF1">
    <property type="entry name" value="TRANSMEMBRANE PROTEIN 42"/>
    <property type="match status" value="1"/>
</dbReference>
<feature type="transmembrane region" description="Helical" evidence="1">
    <location>
        <begin position="59"/>
        <end position="77"/>
    </location>
</feature>
<keyword evidence="1" id="KW-1133">Transmembrane helix</keyword>
<sequence length="146" mass="16426">MRAMSARHLLSKVGSSHILKSLISSLSGTLASVFFKKASDVSIFSTNLEGVTISWSVEIGVRVIYLFLFFVCNMVMLKYYLLLMNHYSAFLSTILNFVFNFFLSAIMGVLFFSEKRDSYWLLGGLLIIVGLVLIMADAANEEKKKK</sequence>
<reference evidence="2 3" key="1">
    <citation type="submission" date="2011-08" db="EMBL/GenBank/DDBJ databases">
        <title>The Genome Sequence of Plasmodium vivax Brazil I.</title>
        <authorList>
            <consortium name="The Broad Institute Genome Sequencing Platform"/>
            <consortium name="The Broad Institute Genome Sequencing Center for Infectious Disease"/>
            <person name="Neafsey D."/>
            <person name="Carlton J."/>
            <person name="Barnwell J."/>
            <person name="Collins W."/>
            <person name="Escalante A."/>
            <person name="Mullikin J."/>
            <person name="Saul A."/>
            <person name="Guigo R."/>
            <person name="Camara F."/>
            <person name="Young S.K."/>
            <person name="Zeng Q."/>
            <person name="Gargeya S."/>
            <person name="Fitzgerald M."/>
            <person name="Haas B."/>
            <person name="Abouelleil A."/>
            <person name="Alvarado L."/>
            <person name="Arachchi H.M."/>
            <person name="Berlin A."/>
            <person name="Brown A."/>
            <person name="Chapman S.B."/>
            <person name="Chen Z."/>
            <person name="Dunbar C."/>
            <person name="Freedman E."/>
            <person name="Gearin G."/>
            <person name="Gellesch M."/>
            <person name="Goldberg J."/>
            <person name="Griggs A."/>
            <person name="Gujja S."/>
            <person name="Heiman D."/>
            <person name="Howarth C."/>
            <person name="Larson L."/>
            <person name="Lui A."/>
            <person name="MacDonald P.J.P."/>
            <person name="Montmayeur A."/>
            <person name="Murphy C."/>
            <person name="Neiman D."/>
            <person name="Pearson M."/>
            <person name="Priest M."/>
            <person name="Roberts A."/>
            <person name="Saif S."/>
            <person name="Shea T."/>
            <person name="Shenoy N."/>
            <person name="Sisk P."/>
            <person name="Stolte C."/>
            <person name="Sykes S."/>
            <person name="Wortman J."/>
            <person name="Nusbaum C."/>
            <person name="Birren B."/>
        </authorList>
    </citation>
    <scope>NUCLEOTIDE SEQUENCE [LARGE SCALE GENOMIC DNA]</scope>
    <source>
        <strain evidence="2 3">Brazil I</strain>
    </source>
</reference>
<feature type="transmembrane region" description="Helical" evidence="1">
    <location>
        <begin position="89"/>
        <end position="112"/>
    </location>
</feature>
<keyword evidence="1" id="KW-0812">Transmembrane</keyword>
<gene>
    <name evidence="2" type="ORF">PVBG_04684</name>
</gene>
<evidence type="ECO:0000313" key="3">
    <source>
        <dbReference type="Proteomes" id="UP000053327"/>
    </source>
</evidence>
<dbReference type="InterPro" id="IPR037185">
    <property type="entry name" value="EmrE-like"/>
</dbReference>
<keyword evidence="1" id="KW-0472">Membrane</keyword>
<dbReference type="Proteomes" id="UP000053327">
    <property type="component" value="Unassembled WGS sequence"/>
</dbReference>
<accession>A0A0J9STW5</accession>
<dbReference type="AlphaFoldDB" id="A0A0J9STW5"/>
<dbReference type="OrthoDB" id="5854584at2759"/>